<keyword evidence="3" id="KW-0012">Acyltransferase</keyword>
<evidence type="ECO:0000313" key="3">
    <source>
        <dbReference type="EMBL" id="MEJ4099014.1"/>
    </source>
</evidence>
<dbReference type="InterPro" id="IPR016181">
    <property type="entry name" value="Acyl_CoA_acyltransferase"/>
</dbReference>
<feature type="domain" description="N-acetyltransferase" evidence="2">
    <location>
        <begin position="6"/>
        <end position="93"/>
    </location>
</feature>
<dbReference type="InterPro" id="IPR000182">
    <property type="entry name" value="GNAT_dom"/>
</dbReference>
<sequence>MSTTITHDEQNRRYVLSVEGEEAGFADYLPREDGVLDFHHTVIHKPFQGKGLSKVLVRGALDGVREDGLKIVATCSAVRHFLDRNPEYAELEASGAR</sequence>
<dbReference type="InterPro" id="IPR031165">
    <property type="entry name" value="GNAT_YJDJ"/>
</dbReference>
<organism evidence="3 4">
    <name type="scientific">Corynebacterium mastitidis</name>
    <dbReference type="NCBI Taxonomy" id="161890"/>
    <lineage>
        <taxon>Bacteria</taxon>
        <taxon>Bacillati</taxon>
        <taxon>Actinomycetota</taxon>
        <taxon>Actinomycetes</taxon>
        <taxon>Mycobacteriales</taxon>
        <taxon>Corynebacteriaceae</taxon>
        <taxon>Corynebacterium</taxon>
    </lineage>
</organism>
<gene>
    <name evidence="3" type="ORF">V5S96_01360</name>
</gene>
<evidence type="ECO:0000313" key="4">
    <source>
        <dbReference type="Proteomes" id="UP001359781"/>
    </source>
</evidence>
<proteinExistence type="predicted"/>
<dbReference type="InterPro" id="IPR045057">
    <property type="entry name" value="Gcn5-rel_NAT"/>
</dbReference>
<keyword evidence="4" id="KW-1185">Reference proteome</keyword>
<reference evidence="3 4" key="1">
    <citation type="submission" date="2024-02" db="EMBL/GenBank/DDBJ databases">
        <title>Whole genome sequencing and characterization of Corynebacterium isolated from the ocular surface of dry eye disease sufferers.</title>
        <authorList>
            <person name="Naqvi M."/>
        </authorList>
    </citation>
    <scope>NUCLEOTIDE SEQUENCE [LARGE SCALE GENOMIC DNA]</scope>
    <source>
        <strain evidence="3 4">PCRF</strain>
    </source>
</reference>
<dbReference type="Proteomes" id="UP001359781">
    <property type="component" value="Unassembled WGS sequence"/>
</dbReference>
<evidence type="ECO:0000259" key="1">
    <source>
        <dbReference type="PROSITE" id="PS51186"/>
    </source>
</evidence>
<dbReference type="EC" id="2.3.1.-" evidence="3"/>
<dbReference type="EMBL" id="JBAHVJ010000001">
    <property type="protein sequence ID" value="MEJ4099014.1"/>
    <property type="molecule type" value="Genomic_DNA"/>
</dbReference>
<dbReference type="SUPFAM" id="SSF55729">
    <property type="entry name" value="Acyl-CoA N-acyltransferases (Nat)"/>
    <property type="match status" value="1"/>
</dbReference>
<comment type="caution">
    <text evidence="3">The sequence shown here is derived from an EMBL/GenBank/DDBJ whole genome shotgun (WGS) entry which is preliminary data.</text>
</comment>
<dbReference type="PANTHER" id="PTHR31435">
    <property type="entry name" value="PROTEIN NATD1"/>
    <property type="match status" value="1"/>
</dbReference>
<dbReference type="Gene3D" id="3.40.630.30">
    <property type="match status" value="1"/>
</dbReference>
<dbReference type="GO" id="GO:0016746">
    <property type="term" value="F:acyltransferase activity"/>
    <property type="evidence" value="ECO:0007669"/>
    <property type="project" value="UniProtKB-KW"/>
</dbReference>
<dbReference type="PROSITE" id="PS51729">
    <property type="entry name" value="GNAT_YJDJ"/>
    <property type="match status" value="1"/>
</dbReference>
<feature type="domain" description="N-acetyltransferase" evidence="1">
    <location>
        <begin position="1"/>
        <end position="97"/>
    </location>
</feature>
<accession>A0ABU8NY04</accession>
<protein>
    <submittedName>
        <fullName evidence="3">GNAT family N-acetyltransferase</fullName>
        <ecNumber evidence="3">2.3.1.-</ecNumber>
    </submittedName>
</protein>
<dbReference type="PROSITE" id="PS51186">
    <property type="entry name" value="GNAT"/>
    <property type="match status" value="1"/>
</dbReference>
<keyword evidence="3" id="KW-0808">Transferase</keyword>
<dbReference type="Pfam" id="PF14542">
    <property type="entry name" value="Acetyltransf_CG"/>
    <property type="match status" value="1"/>
</dbReference>
<dbReference type="CDD" id="cd04301">
    <property type="entry name" value="NAT_SF"/>
    <property type="match status" value="1"/>
</dbReference>
<evidence type="ECO:0000259" key="2">
    <source>
        <dbReference type="PROSITE" id="PS51729"/>
    </source>
</evidence>
<dbReference type="PANTHER" id="PTHR31435:SF9">
    <property type="entry name" value="PROTEIN NATD1"/>
    <property type="match status" value="1"/>
</dbReference>
<name>A0ABU8NY04_9CORY</name>